<feature type="transmembrane region" description="Helical" evidence="1">
    <location>
        <begin position="50"/>
        <end position="68"/>
    </location>
</feature>
<keyword evidence="1" id="KW-0472">Membrane</keyword>
<comment type="caution">
    <text evidence="3">The sequence shown here is derived from an EMBL/GenBank/DDBJ whole genome shotgun (WGS) entry which is preliminary data.</text>
</comment>
<protein>
    <recommendedName>
        <fullName evidence="2">Heparan-alpha-glucosaminide N-acetyltransferase catalytic domain-containing protein</fullName>
    </recommendedName>
</protein>
<dbReference type="Proteomes" id="UP001500929">
    <property type="component" value="Unassembled WGS sequence"/>
</dbReference>
<dbReference type="InterPro" id="IPR012429">
    <property type="entry name" value="HGSNAT_cat"/>
</dbReference>
<keyword evidence="1" id="KW-0812">Transmembrane</keyword>
<sequence>MSFVVAATRIRSLDVVRGVMLVASVVSDTLLVQKEWFGHTVWEGVHPLDLVFPVFVTLTGCGLAFAMHRRVPAWPMTRRVLVLVLAGLLYNAIAMNSWSLGDWWLTGVLQLYAGVVAVLALLHLVTRRWWGWAIVTVVLGAADATLQGVWATGCAGGVLSPECNPSGAIDPFVFGVAHVYHQGAFGHDPVGLVALLGALVSASAGATAGHLMLWLRERRDARGGRVAGPVADLPSLLGAACAMALLGWVLVTAPEAVWSVHPLVMKRLWTPPFALWVAAGTVVALGVAHVIVDRPRLSAPLRALVWPLEALGRNSLLVYFGSHALMSVLTRPLEGGGTAAVRLAEIVAVTGDPQLGLSILMLGFWLAVACVFRWRGWYLRP</sequence>
<proteinExistence type="predicted"/>
<keyword evidence="1" id="KW-1133">Transmembrane helix</keyword>
<gene>
    <name evidence="3" type="ORF">GCM10009851_39090</name>
</gene>
<dbReference type="Pfam" id="PF07786">
    <property type="entry name" value="HGSNAT_cat"/>
    <property type="match status" value="1"/>
</dbReference>
<organism evidence="3 4">
    <name type="scientific">Herbiconiux moechotypicola</name>
    <dbReference type="NCBI Taxonomy" id="637393"/>
    <lineage>
        <taxon>Bacteria</taxon>
        <taxon>Bacillati</taxon>
        <taxon>Actinomycetota</taxon>
        <taxon>Actinomycetes</taxon>
        <taxon>Micrococcales</taxon>
        <taxon>Microbacteriaceae</taxon>
        <taxon>Herbiconiux</taxon>
    </lineage>
</organism>
<evidence type="ECO:0000259" key="2">
    <source>
        <dbReference type="Pfam" id="PF07786"/>
    </source>
</evidence>
<feature type="transmembrane region" description="Helical" evidence="1">
    <location>
        <begin position="190"/>
        <end position="215"/>
    </location>
</feature>
<reference evidence="3 4" key="1">
    <citation type="journal article" date="2019" name="Int. J. Syst. Evol. Microbiol.">
        <title>The Global Catalogue of Microorganisms (GCM) 10K type strain sequencing project: providing services to taxonomists for standard genome sequencing and annotation.</title>
        <authorList>
            <consortium name="The Broad Institute Genomics Platform"/>
            <consortium name="The Broad Institute Genome Sequencing Center for Infectious Disease"/>
            <person name="Wu L."/>
            <person name="Ma J."/>
        </authorList>
    </citation>
    <scope>NUCLEOTIDE SEQUENCE [LARGE SCALE GENOMIC DNA]</scope>
    <source>
        <strain evidence="3 4">JCM 16117</strain>
    </source>
</reference>
<feature type="transmembrane region" description="Helical" evidence="1">
    <location>
        <begin position="236"/>
        <end position="253"/>
    </location>
</feature>
<dbReference type="RefSeq" id="WP_259481642.1">
    <property type="nucleotide sequence ID" value="NZ_BAAAQY010000016.1"/>
</dbReference>
<dbReference type="EMBL" id="BAAAQY010000016">
    <property type="protein sequence ID" value="GAA2249688.1"/>
    <property type="molecule type" value="Genomic_DNA"/>
</dbReference>
<keyword evidence="4" id="KW-1185">Reference proteome</keyword>
<evidence type="ECO:0000313" key="4">
    <source>
        <dbReference type="Proteomes" id="UP001500929"/>
    </source>
</evidence>
<name>A0ABN3E6U5_9MICO</name>
<feature type="transmembrane region" description="Helical" evidence="1">
    <location>
        <begin position="355"/>
        <end position="374"/>
    </location>
</feature>
<feature type="transmembrane region" description="Helical" evidence="1">
    <location>
        <begin position="129"/>
        <end position="150"/>
    </location>
</feature>
<accession>A0ABN3E6U5</accession>
<feature type="transmembrane region" description="Helical" evidence="1">
    <location>
        <begin position="273"/>
        <end position="292"/>
    </location>
</feature>
<feature type="domain" description="Heparan-alpha-glucosaminide N-acetyltransferase catalytic" evidence="2">
    <location>
        <begin position="9"/>
        <end position="147"/>
    </location>
</feature>
<evidence type="ECO:0000313" key="3">
    <source>
        <dbReference type="EMBL" id="GAA2249688.1"/>
    </source>
</evidence>
<feature type="transmembrane region" description="Helical" evidence="1">
    <location>
        <begin position="80"/>
        <end position="98"/>
    </location>
</feature>
<evidence type="ECO:0000256" key="1">
    <source>
        <dbReference type="SAM" id="Phobius"/>
    </source>
</evidence>
<dbReference type="PANTHER" id="PTHR31061">
    <property type="entry name" value="LD22376P"/>
    <property type="match status" value="1"/>
</dbReference>
<dbReference type="PANTHER" id="PTHR31061:SF24">
    <property type="entry name" value="LD22376P"/>
    <property type="match status" value="1"/>
</dbReference>
<feature type="transmembrane region" description="Helical" evidence="1">
    <location>
        <begin position="104"/>
        <end position="122"/>
    </location>
</feature>